<dbReference type="Gene3D" id="3.10.100.10">
    <property type="entry name" value="Mannose-Binding Protein A, subunit A"/>
    <property type="match status" value="1"/>
</dbReference>
<evidence type="ECO:0000256" key="1">
    <source>
        <dbReference type="ARBA" id="ARBA00010343"/>
    </source>
</evidence>
<dbReference type="Gene3D" id="1.10.20.10">
    <property type="entry name" value="Histone, subunit A"/>
    <property type="match status" value="1"/>
</dbReference>
<dbReference type="SMART" id="SM00428">
    <property type="entry name" value="H3"/>
    <property type="match status" value="1"/>
</dbReference>
<dbReference type="SUPFAM" id="SSF47113">
    <property type="entry name" value="Histone-fold"/>
    <property type="match status" value="1"/>
</dbReference>
<dbReference type="GO" id="GO:0046982">
    <property type="term" value="F:protein heterodimerization activity"/>
    <property type="evidence" value="ECO:0007669"/>
    <property type="project" value="InterPro"/>
</dbReference>
<comment type="similarity">
    <text evidence="1">Belongs to the histone H3 family.</text>
</comment>
<dbReference type="InterPro" id="IPR016186">
    <property type="entry name" value="C-type_lectin-like/link_sf"/>
</dbReference>
<evidence type="ECO:0000313" key="2">
    <source>
        <dbReference type="EMBL" id="EKC40166.1"/>
    </source>
</evidence>
<dbReference type="InterPro" id="IPR009072">
    <property type="entry name" value="Histone-fold"/>
</dbReference>
<dbReference type="AlphaFoldDB" id="K1RYQ4"/>
<dbReference type="SUPFAM" id="SSF56436">
    <property type="entry name" value="C-type lectin-like"/>
    <property type="match status" value="1"/>
</dbReference>
<dbReference type="GO" id="GO:0030527">
    <property type="term" value="F:structural constituent of chromatin"/>
    <property type="evidence" value="ECO:0007669"/>
    <property type="project" value="InterPro"/>
</dbReference>
<dbReference type="HOGENOM" id="CLU_1344428_0_0_1"/>
<dbReference type="PROSITE" id="PS50041">
    <property type="entry name" value="C_TYPE_LECTIN_2"/>
    <property type="match status" value="1"/>
</dbReference>
<sequence length="204" mass="23330">MYNMNTYSCQLLSVHMDELSVTGPQSFLGWLYYERTFASTICEVPYEYWLNGYDTDNSGTFTWIDSQTPSTYTYWHAGQPDDYLDTDETCIASSTAHGGVWVDIPCSGTRPVWLHEHLQPSIFASQGFPIHYASHKEKRSVPETLASEDDNLEDFKTDVRFQSSAVMALQEASEAYLVGLFEDTNLTRKKLHANIHNYSFVFNN</sequence>
<organism evidence="2">
    <name type="scientific">Magallana gigas</name>
    <name type="common">Pacific oyster</name>
    <name type="synonym">Crassostrea gigas</name>
    <dbReference type="NCBI Taxonomy" id="29159"/>
    <lineage>
        <taxon>Eukaryota</taxon>
        <taxon>Metazoa</taxon>
        <taxon>Spiralia</taxon>
        <taxon>Lophotrochozoa</taxon>
        <taxon>Mollusca</taxon>
        <taxon>Bivalvia</taxon>
        <taxon>Autobranchia</taxon>
        <taxon>Pteriomorphia</taxon>
        <taxon>Ostreida</taxon>
        <taxon>Ostreoidea</taxon>
        <taxon>Ostreidae</taxon>
        <taxon>Magallana</taxon>
    </lineage>
</organism>
<dbReference type="InterPro" id="IPR016187">
    <property type="entry name" value="CTDL_fold"/>
</dbReference>
<gene>
    <name evidence="2" type="ORF">CGI_10027809</name>
</gene>
<dbReference type="CDD" id="cd00037">
    <property type="entry name" value="CLECT"/>
    <property type="match status" value="1"/>
</dbReference>
<dbReference type="Pfam" id="PF00125">
    <property type="entry name" value="Histone"/>
    <property type="match status" value="1"/>
</dbReference>
<proteinExistence type="inferred from homology"/>
<dbReference type="InterPro" id="IPR001304">
    <property type="entry name" value="C-type_lectin-like"/>
</dbReference>
<dbReference type="GO" id="GO:0003677">
    <property type="term" value="F:DNA binding"/>
    <property type="evidence" value="ECO:0007669"/>
    <property type="project" value="InterPro"/>
</dbReference>
<dbReference type="InterPro" id="IPR000164">
    <property type="entry name" value="Histone_H3/CENP-A"/>
</dbReference>
<dbReference type="InParanoid" id="K1RYQ4"/>
<name>K1RYQ4_MAGGI</name>
<dbReference type="EMBL" id="JH818873">
    <property type="protein sequence ID" value="EKC40166.1"/>
    <property type="molecule type" value="Genomic_DNA"/>
</dbReference>
<dbReference type="InterPro" id="IPR007125">
    <property type="entry name" value="H2A/H2B/H3"/>
</dbReference>
<reference evidence="2" key="1">
    <citation type="journal article" date="2012" name="Nature">
        <title>The oyster genome reveals stress adaptation and complexity of shell formation.</title>
        <authorList>
            <person name="Zhang G."/>
            <person name="Fang X."/>
            <person name="Guo X."/>
            <person name="Li L."/>
            <person name="Luo R."/>
            <person name="Xu F."/>
            <person name="Yang P."/>
            <person name="Zhang L."/>
            <person name="Wang X."/>
            <person name="Qi H."/>
            <person name="Xiong Z."/>
            <person name="Que H."/>
            <person name="Xie Y."/>
            <person name="Holland P.W."/>
            <person name="Paps J."/>
            <person name="Zhu Y."/>
            <person name="Wu F."/>
            <person name="Chen Y."/>
            <person name="Wang J."/>
            <person name="Peng C."/>
            <person name="Meng J."/>
            <person name="Yang L."/>
            <person name="Liu J."/>
            <person name="Wen B."/>
            <person name="Zhang N."/>
            <person name="Huang Z."/>
            <person name="Zhu Q."/>
            <person name="Feng Y."/>
            <person name="Mount A."/>
            <person name="Hedgecock D."/>
            <person name="Xu Z."/>
            <person name="Liu Y."/>
            <person name="Domazet-Loso T."/>
            <person name="Du Y."/>
            <person name="Sun X."/>
            <person name="Zhang S."/>
            <person name="Liu B."/>
            <person name="Cheng P."/>
            <person name="Jiang X."/>
            <person name="Li J."/>
            <person name="Fan D."/>
            <person name="Wang W."/>
            <person name="Fu W."/>
            <person name="Wang T."/>
            <person name="Wang B."/>
            <person name="Zhang J."/>
            <person name="Peng Z."/>
            <person name="Li Y."/>
            <person name="Li N."/>
            <person name="Wang J."/>
            <person name="Chen M."/>
            <person name="He Y."/>
            <person name="Tan F."/>
            <person name="Song X."/>
            <person name="Zheng Q."/>
            <person name="Huang R."/>
            <person name="Yang H."/>
            <person name="Du X."/>
            <person name="Chen L."/>
            <person name="Yang M."/>
            <person name="Gaffney P.M."/>
            <person name="Wang S."/>
            <person name="Luo L."/>
            <person name="She Z."/>
            <person name="Ming Y."/>
            <person name="Huang W."/>
            <person name="Zhang S."/>
            <person name="Huang B."/>
            <person name="Zhang Y."/>
            <person name="Qu T."/>
            <person name="Ni P."/>
            <person name="Miao G."/>
            <person name="Wang J."/>
            <person name="Wang Q."/>
            <person name="Steinberg C.E."/>
            <person name="Wang H."/>
            <person name="Li N."/>
            <person name="Qian L."/>
            <person name="Zhang G."/>
            <person name="Li Y."/>
            <person name="Yang H."/>
            <person name="Liu X."/>
            <person name="Wang J."/>
            <person name="Yin Y."/>
            <person name="Wang J."/>
        </authorList>
    </citation>
    <scope>NUCLEOTIDE SEQUENCE [LARGE SCALE GENOMIC DNA]</scope>
    <source>
        <strain evidence="2">05x7-T-G4-1.051#20</strain>
    </source>
</reference>
<dbReference type="PANTHER" id="PTHR11426">
    <property type="entry name" value="HISTONE H3"/>
    <property type="match status" value="1"/>
</dbReference>
<dbReference type="GO" id="GO:0000786">
    <property type="term" value="C:nucleosome"/>
    <property type="evidence" value="ECO:0007669"/>
    <property type="project" value="InterPro"/>
</dbReference>
<accession>K1RYQ4</accession>
<protein>
    <submittedName>
        <fullName evidence="2">Histone H3.2</fullName>
    </submittedName>
</protein>
<dbReference type="PRINTS" id="PR00622">
    <property type="entry name" value="HISTONEH3"/>
</dbReference>